<evidence type="ECO:0008006" key="3">
    <source>
        <dbReference type="Google" id="ProtNLM"/>
    </source>
</evidence>
<sequence>MKFISVVLLGFFTFFISCRELSEQINSPFQGNWSGDYQGAENGTLTFKITSEGNIVGSKISTSKNYSEEFLGYIFADGEFSCNTRNGFLFKGKITDVNAKTYSGNWTQNFNNTTFQGTFTFKKN</sequence>
<proteinExistence type="predicted"/>
<name>A0A2S7I3Q2_9FLAO</name>
<accession>A0A2S7I3Q2</accession>
<protein>
    <recommendedName>
        <fullName evidence="3">Lipoprotein</fullName>
    </recommendedName>
</protein>
<gene>
    <name evidence="1" type="ORF">C3729_09280</name>
</gene>
<evidence type="ECO:0000313" key="2">
    <source>
        <dbReference type="Proteomes" id="UP000238565"/>
    </source>
</evidence>
<organism evidence="1 2">
    <name type="scientific">Cloacibacterium normanense</name>
    <dbReference type="NCBI Taxonomy" id="237258"/>
    <lineage>
        <taxon>Bacteria</taxon>
        <taxon>Pseudomonadati</taxon>
        <taxon>Bacteroidota</taxon>
        <taxon>Flavobacteriia</taxon>
        <taxon>Flavobacteriales</taxon>
        <taxon>Weeksellaceae</taxon>
    </lineage>
</organism>
<dbReference type="EMBL" id="PTPZ01000005">
    <property type="protein sequence ID" value="PPZ91197.1"/>
    <property type="molecule type" value="Genomic_DNA"/>
</dbReference>
<dbReference type="Proteomes" id="UP000238565">
    <property type="component" value="Unassembled WGS sequence"/>
</dbReference>
<evidence type="ECO:0000313" key="1">
    <source>
        <dbReference type="EMBL" id="PPZ91197.1"/>
    </source>
</evidence>
<comment type="caution">
    <text evidence="1">The sequence shown here is derived from an EMBL/GenBank/DDBJ whole genome shotgun (WGS) entry which is preliminary data.</text>
</comment>
<dbReference type="PROSITE" id="PS51257">
    <property type="entry name" value="PROKAR_LIPOPROTEIN"/>
    <property type="match status" value="1"/>
</dbReference>
<dbReference type="AlphaFoldDB" id="A0A2S7I3Q2"/>
<dbReference type="RefSeq" id="WP_104793884.1">
    <property type="nucleotide sequence ID" value="NZ_PTPZ01000005.1"/>
</dbReference>
<reference evidence="1 2" key="1">
    <citation type="submission" date="2018-02" db="EMBL/GenBank/DDBJ databases">
        <title>Draft genome sequence of bacterial isolates from marine environment.</title>
        <authorList>
            <person name="Singh S.K."/>
            <person name="Hill R."/>
            <person name="Major S."/>
            <person name="Cai H."/>
            <person name="Li Y."/>
        </authorList>
    </citation>
    <scope>NUCLEOTIDE SEQUENCE [LARGE SCALE GENOMIC DNA]</scope>
    <source>
        <strain evidence="1 2">IMET F</strain>
    </source>
</reference>